<dbReference type="InterPro" id="IPR010994">
    <property type="entry name" value="RuvA_2-like"/>
</dbReference>
<keyword evidence="4" id="KW-0255">Endonuclease</keyword>
<dbReference type="Gene3D" id="1.10.150.20">
    <property type="entry name" value="5' to 3' exonuclease, C-terminal subdomain"/>
    <property type="match status" value="1"/>
</dbReference>
<evidence type="ECO:0000256" key="2">
    <source>
        <dbReference type="ARBA" id="ARBA00010015"/>
    </source>
</evidence>
<dbReference type="GO" id="GO:0005634">
    <property type="term" value="C:nucleus"/>
    <property type="evidence" value="ECO:0007669"/>
    <property type="project" value="UniProtKB-SubCell"/>
</dbReference>
<evidence type="ECO:0000256" key="3">
    <source>
        <dbReference type="ARBA" id="ARBA00022722"/>
    </source>
</evidence>
<evidence type="ECO:0000256" key="6">
    <source>
        <dbReference type="ARBA" id="ARBA00022801"/>
    </source>
</evidence>
<keyword evidence="8" id="KW-0234">DNA repair</keyword>
<dbReference type="GO" id="GO:0004519">
    <property type="term" value="F:endonuclease activity"/>
    <property type="evidence" value="ECO:0007669"/>
    <property type="project" value="UniProtKB-KW"/>
</dbReference>
<keyword evidence="3" id="KW-0540">Nuclease</keyword>
<evidence type="ECO:0000256" key="5">
    <source>
        <dbReference type="ARBA" id="ARBA00022763"/>
    </source>
</evidence>
<dbReference type="InterPro" id="IPR047520">
    <property type="entry name" value="XPF_nuclease"/>
</dbReference>
<accession>A0ABD3Q7W0</accession>
<comment type="similarity">
    <text evidence="2">Belongs to the XPF family.</text>
</comment>
<evidence type="ECO:0000259" key="11">
    <source>
        <dbReference type="SMART" id="SM00891"/>
    </source>
</evidence>
<dbReference type="GO" id="GO:0006281">
    <property type="term" value="P:DNA repair"/>
    <property type="evidence" value="ECO:0007669"/>
    <property type="project" value="UniProtKB-KW"/>
</dbReference>
<dbReference type="PANTHER" id="PTHR10150">
    <property type="entry name" value="DNA REPAIR ENDONUCLEASE XPF"/>
    <property type="match status" value="1"/>
</dbReference>
<protein>
    <recommendedName>
        <fullName evidence="11">ERCC4 domain-containing protein</fullName>
    </recommendedName>
</protein>
<dbReference type="SUPFAM" id="SSF47781">
    <property type="entry name" value="RuvA domain 2-like"/>
    <property type="match status" value="1"/>
</dbReference>
<keyword evidence="5" id="KW-0227">DNA damage</keyword>
<keyword evidence="6" id="KW-0378">Hydrolase</keyword>
<dbReference type="EMBL" id="JALLPJ020000299">
    <property type="protein sequence ID" value="KAL3796228.1"/>
    <property type="molecule type" value="Genomic_DNA"/>
</dbReference>
<dbReference type="CDD" id="cd20078">
    <property type="entry name" value="XPF_nuclease_XPF_euk"/>
    <property type="match status" value="1"/>
</dbReference>
<name>A0ABD3Q7W0_9STRA</name>
<evidence type="ECO:0000256" key="10">
    <source>
        <dbReference type="SAM" id="MobiDB-lite"/>
    </source>
</evidence>
<keyword evidence="9" id="KW-0539">Nucleus</keyword>
<proteinExistence type="inferred from homology"/>
<organism evidence="12 13">
    <name type="scientific">Cyclotella atomus</name>
    <dbReference type="NCBI Taxonomy" id="382360"/>
    <lineage>
        <taxon>Eukaryota</taxon>
        <taxon>Sar</taxon>
        <taxon>Stramenopiles</taxon>
        <taxon>Ochrophyta</taxon>
        <taxon>Bacillariophyta</taxon>
        <taxon>Coscinodiscophyceae</taxon>
        <taxon>Thalassiosirophycidae</taxon>
        <taxon>Stephanodiscales</taxon>
        <taxon>Stephanodiscaceae</taxon>
        <taxon>Cyclotella</taxon>
    </lineage>
</organism>
<dbReference type="SMART" id="SM00891">
    <property type="entry name" value="ERCC4"/>
    <property type="match status" value="1"/>
</dbReference>
<evidence type="ECO:0000256" key="8">
    <source>
        <dbReference type="ARBA" id="ARBA00023204"/>
    </source>
</evidence>
<dbReference type="Proteomes" id="UP001530400">
    <property type="component" value="Unassembled WGS sequence"/>
</dbReference>
<feature type="compositionally biased region" description="Acidic residues" evidence="10">
    <location>
        <begin position="649"/>
        <end position="666"/>
    </location>
</feature>
<feature type="domain" description="ERCC4" evidence="11">
    <location>
        <begin position="822"/>
        <end position="902"/>
    </location>
</feature>
<comment type="caution">
    <text evidence="12">The sequence shown here is derived from an EMBL/GenBank/DDBJ whole genome shotgun (WGS) entry which is preliminary data.</text>
</comment>
<gene>
    <name evidence="12" type="ORF">ACHAWO_010508</name>
</gene>
<evidence type="ECO:0000256" key="1">
    <source>
        <dbReference type="ARBA" id="ARBA00004123"/>
    </source>
</evidence>
<dbReference type="SUPFAM" id="SSF52980">
    <property type="entry name" value="Restriction endonuclease-like"/>
    <property type="match status" value="1"/>
</dbReference>
<dbReference type="Pfam" id="PF02732">
    <property type="entry name" value="ERCC4"/>
    <property type="match status" value="1"/>
</dbReference>
<feature type="region of interest" description="Disordered" evidence="10">
    <location>
        <begin position="643"/>
        <end position="668"/>
    </location>
</feature>
<dbReference type="InterPro" id="IPR011335">
    <property type="entry name" value="Restrct_endonuc-II-like"/>
</dbReference>
<evidence type="ECO:0000313" key="13">
    <source>
        <dbReference type="Proteomes" id="UP001530400"/>
    </source>
</evidence>
<keyword evidence="13" id="KW-1185">Reference proteome</keyword>
<evidence type="ECO:0000256" key="9">
    <source>
        <dbReference type="ARBA" id="ARBA00023242"/>
    </source>
</evidence>
<comment type="subcellular location">
    <subcellularLocation>
        <location evidence="1">Nucleus</location>
    </subcellularLocation>
</comment>
<dbReference type="InterPro" id="IPR006166">
    <property type="entry name" value="ERCC4_domain"/>
</dbReference>
<sequence length="1057" mass="119119">MAPSRKRPRQEVSTSAHCNTDQLAKDTSNGQKQPAVSLLNNHFYSQLPSYLSEAFSDLYAQDGLVVMGRGLGWLGLLAAFCRFYGDPDGYAAADSDLDGTNTAKDDFHGVHTFDADGKRIASCNINAKEIHQTNKKPPLIFILNLRENERSILLSTLSSWGTPTSQLPTLITNESGQTKDRSLLYARGGLFIITSRILIVDLLNGTASPKDIEGMLVAHAEKVNESSTEAFILRIFRGQKYHFGNDGFVKAFSDDASALVRGFAKIDKIMKCLQVPKLYLYPRFHSSVAEELERCPPHVEELHVSLSESMKKIQGAIAAAVRACMRDLRSRCPMVDFTELFRDDDGDGKRRKVDVSDVKSGLNNKQWEIDIKKIVSTNFDIVISKQLQGDWHRLGPAVKQRISDLTSLRKLFYQLIQSDCVSFWRTLEGIKARSLGHSSWIVDKVGERLFELAKDRVYRIKPSNGKSAGRLKRVLEENPKERLVQQVLTEIQNRWDTKTAASDGPRSANVLMMVKDGYTLRSLQSFISLGKDASMEERWRRYLKIVNEKTKSILGSVNGGIDALSEEQRLLFENDFADKNVVDLNEDLRAQDRKRDQYDRKRRHDKITAERTRGAVDADVIRNRAQLDAVIEESKMDIVTEAAVGLQDNSDDESTGSSSSDEDDPELGYRVKPVEGLNLIIRAFDKLDDGEAELLLKDTMPSYVILFDSEPNFVRALEIYSNTMREMDETADKLQVFFLLYESSAEESSFLQTLDREKKAFDKLIDHQKRMPSAMPTFNNFTTQEMQQARGGADGSYAGGTMPLSMDTRTGGGKKAVKERRDIAVDVREFRSSLPSILHQGGMRLAPVTLTVGDFVLSNVHCVERKSISDLFGSFASGRLYSQAEAMSKYYKCPCLLIEFDPEKTFELQAKHDLGGDIKMDSICSKLALLVMHFPKLRILWSRSPHETLKLFKNLKRNHQEVDVDKAVEIGNNESLDDLLFGADGYDEDEDNDDRNETAQRMLLRLPGVTPHNARKIMSEVDSIADLAELSRDELKSMIGPVAGQKLFTFFRQRFNT</sequence>
<dbReference type="PANTHER" id="PTHR10150:SF0">
    <property type="entry name" value="DNA REPAIR ENDONUCLEASE XPF"/>
    <property type="match status" value="1"/>
</dbReference>
<dbReference type="FunFam" id="3.40.50.10130:FF:000002">
    <property type="entry name" value="DNA repair endonuclease XPF"/>
    <property type="match status" value="1"/>
</dbReference>
<evidence type="ECO:0000313" key="12">
    <source>
        <dbReference type="EMBL" id="KAL3796228.1"/>
    </source>
</evidence>
<reference evidence="12 13" key="1">
    <citation type="submission" date="2024-10" db="EMBL/GenBank/DDBJ databases">
        <title>Updated reference genomes for cyclostephanoid diatoms.</title>
        <authorList>
            <person name="Roberts W.R."/>
            <person name="Alverson A.J."/>
        </authorList>
    </citation>
    <scope>NUCLEOTIDE SEQUENCE [LARGE SCALE GENOMIC DNA]</scope>
    <source>
        <strain evidence="12 13">AJA010-31</strain>
    </source>
</reference>
<dbReference type="Gene3D" id="3.40.50.10130">
    <property type="match status" value="1"/>
</dbReference>
<evidence type="ECO:0000256" key="7">
    <source>
        <dbReference type="ARBA" id="ARBA00023125"/>
    </source>
</evidence>
<dbReference type="GO" id="GO:0003677">
    <property type="term" value="F:DNA binding"/>
    <property type="evidence" value="ECO:0007669"/>
    <property type="project" value="UniProtKB-KW"/>
</dbReference>
<keyword evidence="7" id="KW-0238">DNA-binding</keyword>
<evidence type="ECO:0000256" key="4">
    <source>
        <dbReference type="ARBA" id="ARBA00022759"/>
    </source>
</evidence>
<dbReference type="GO" id="GO:0016787">
    <property type="term" value="F:hydrolase activity"/>
    <property type="evidence" value="ECO:0007669"/>
    <property type="project" value="UniProtKB-KW"/>
</dbReference>
<dbReference type="AlphaFoldDB" id="A0ABD3Q7W0"/>